<comment type="caution">
    <text evidence="2">The sequence shown here is derived from an EMBL/GenBank/DDBJ whole genome shotgun (WGS) entry which is preliminary data.</text>
</comment>
<keyword evidence="1" id="KW-0812">Transmembrane</keyword>
<gene>
    <name evidence="2" type="ORF">FD19_GL000591</name>
</gene>
<organism evidence="2 3">
    <name type="scientific">Lacticaseibacillus thailandensis DSM 22698 = JCM 13996</name>
    <dbReference type="NCBI Taxonomy" id="1423810"/>
    <lineage>
        <taxon>Bacteria</taxon>
        <taxon>Bacillati</taxon>
        <taxon>Bacillota</taxon>
        <taxon>Bacilli</taxon>
        <taxon>Lactobacillales</taxon>
        <taxon>Lactobacillaceae</taxon>
        <taxon>Lacticaseibacillus</taxon>
    </lineage>
</organism>
<dbReference type="Proteomes" id="UP000051789">
    <property type="component" value="Unassembled WGS sequence"/>
</dbReference>
<accession>A0A0R2CIE2</accession>
<evidence type="ECO:0008006" key="4">
    <source>
        <dbReference type="Google" id="ProtNLM"/>
    </source>
</evidence>
<dbReference type="PATRIC" id="fig|1423810.4.peg.607"/>
<feature type="transmembrane region" description="Helical" evidence="1">
    <location>
        <begin position="61"/>
        <end position="77"/>
    </location>
</feature>
<protein>
    <recommendedName>
        <fullName evidence="4">YggT family protein</fullName>
    </recommendedName>
</protein>
<keyword evidence="3" id="KW-1185">Reference proteome</keyword>
<dbReference type="AlphaFoldDB" id="A0A0R2CIE2"/>
<keyword evidence="1" id="KW-0472">Membrane</keyword>
<evidence type="ECO:0000313" key="3">
    <source>
        <dbReference type="Proteomes" id="UP000051789"/>
    </source>
</evidence>
<dbReference type="EMBL" id="AYZK01000001">
    <property type="protein sequence ID" value="KRM88297.1"/>
    <property type="molecule type" value="Genomic_DNA"/>
</dbReference>
<keyword evidence="1" id="KW-1133">Transmembrane helix</keyword>
<proteinExistence type="predicted"/>
<dbReference type="GO" id="GO:0016020">
    <property type="term" value="C:membrane"/>
    <property type="evidence" value="ECO:0007669"/>
    <property type="project" value="InterPro"/>
</dbReference>
<name>A0A0R2CIE2_9LACO</name>
<dbReference type="InterPro" id="IPR003425">
    <property type="entry name" value="CCB3/YggT"/>
</dbReference>
<sequence length="78" mass="9073">MYLLLSLISYLLYLYGLAFLIYCIMSWIPGATRTAPFAWLSRIIDPALNAIQRAFPRLDPMWSGLILWLVLWLLGRII</sequence>
<evidence type="ECO:0000256" key="1">
    <source>
        <dbReference type="SAM" id="Phobius"/>
    </source>
</evidence>
<dbReference type="Pfam" id="PF02325">
    <property type="entry name" value="CCB3_YggT"/>
    <property type="match status" value="1"/>
</dbReference>
<reference evidence="2 3" key="1">
    <citation type="journal article" date="2015" name="Genome Announc.">
        <title>Expanding the biotechnology potential of lactobacilli through comparative genomics of 213 strains and associated genera.</title>
        <authorList>
            <person name="Sun Z."/>
            <person name="Harris H.M."/>
            <person name="McCann A."/>
            <person name="Guo C."/>
            <person name="Argimon S."/>
            <person name="Zhang W."/>
            <person name="Yang X."/>
            <person name="Jeffery I.B."/>
            <person name="Cooney J.C."/>
            <person name="Kagawa T.F."/>
            <person name="Liu W."/>
            <person name="Song Y."/>
            <person name="Salvetti E."/>
            <person name="Wrobel A."/>
            <person name="Rasinkangas P."/>
            <person name="Parkhill J."/>
            <person name="Rea M.C."/>
            <person name="O'Sullivan O."/>
            <person name="Ritari J."/>
            <person name="Douillard F.P."/>
            <person name="Paul Ross R."/>
            <person name="Yang R."/>
            <person name="Briner A.E."/>
            <person name="Felis G.E."/>
            <person name="de Vos W.M."/>
            <person name="Barrangou R."/>
            <person name="Klaenhammer T.R."/>
            <person name="Caufield P.W."/>
            <person name="Cui Y."/>
            <person name="Zhang H."/>
            <person name="O'Toole P.W."/>
        </authorList>
    </citation>
    <scope>NUCLEOTIDE SEQUENCE [LARGE SCALE GENOMIC DNA]</scope>
    <source>
        <strain evidence="2 3">DSM 22698</strain>
    </source>
</reference>
<dbReference type="RefSeq" id="WP_054749557.1">
    <property type="nucleotide sequence ID" value="NZ_AYZK01000001.1"/>
</dbReference>
<evidence type="ECO:0000313" key="2">
    <source>
        <dbReference type="EMBL" id="KRM88297.1"/>
    </source>
</evidence>
<dbReference type="OrthoDB" id="47652at2"/>
<feature type="transmembrane region" description="Helical" evidence="1">
    <location>
        <begin position="7"/>
        <end position="28"/>
    </location>
</feature>